<dbReference type="EMBL" id="JACHIP010000002">
    <property type="protein sequence ID" value="MBB5057239.1"/>
    <property type="molecule type" value="Genomic_DNA"/>
</dbReference>
<dbReference type="Pfam" id="PF11236">
    <property type="entry name" value="DUF3037"/>
    <property type="match status" value="1"/>
</dbReference>
<keyword evidence="2" id="KW-1185">Reference proteome</keyword>
<sequence>MPATPRIPCEFFLIRYVPDVVKGEFVNIGVLLREVGTEPGRAAASRLLFTRNWSRVRGLYPDANIAMLESLEAEILVRLKDEALQPVEVLYPRRILATLLDSCSNSIQISVPQACLVENLQVTLDQLMRLHVESLKERQVTRERTGRSAIVAAMRTAFEKTGAWNQMQKRIPAAQYTRPGDPMKLDCGYSIEVPNRERQAATDREDAIRIFHAVSLERDVESAKGLAFSAPQLREGAVRLHKKRCVDTGRNPTGLEFDLAAVVEPLRSLSAESGEKTNADDFGDEAAELYLFGVFTMESAGIRVLTMNNLVAAAERARSELRL</sequence>
<name>A0A7W7ZCV9_9BACT</name>
<dbReference type="InterPro" id="IPR021398">
    <property type="entry name" value="DUF3037"/>
</dbReference>
<proteinExistence type="predicted"/>
<evidence type="ECO:0000313" key="2">
    <source>
        <dbReference type="Proteomes" id="UP000540989"/>
    </source>
</evidence>
<dbReference type="RefSeq" id="WP_184215826.1">
    <property type="nucleotide sequence ID" value="NZ_JACHIP010000002.1"/>
</dbReference>
<accession>A0A7W7ZCV9</accession>
<evidence type="ECO:0008006" key="3">
    <source>
        <dbReference type="Google" id="ProtNLM"/>
    </source>
</evidence>
<dbReference type="AlphaFoldDB" id="A0A7W7ZCV9"/>
<organism evidence="1 2">
    <name type="scientific">Granulicella aggregans</name>
    <dbReference type="NCBI Taxonomy" id="474949"/>
    <lineage>
        <taxon>Bacteria</taxon>
        <taxon>Pseudomonadati</taxon>
        <taxon>Acidobacteriota</taxon>
        <taxon>Terriglobia</taxon>
        <taxon>Terriglobales</taxon>
        <taxon>Acidobacteriaceae</taxon>
        <taxon>Granulicella</taxon>
    </lineage>
</organism>
<reference evidence="1 2" key="1">
    <citation type="submission" date="2020-08" db="EMBL/GenBank/DDBJ databases">
        <title>Genomic Encyclopedia of Type Strains, Phase IV (KMG-V): Genome sequencing to study the core and pangenomes of soil and plant-associated prokaryotes.</title>
        <authorList>
            <person name="Whitman W."/>
        </authorList>
    </citation>
    <scope>NUCLEOTIDE SEQUENCE [LARGE SCALE GENOMIC DNA]</scope>
    <source>
        <strain evidence="1 2">M8UP14</strain>
    </source>
</reference>
<comment type="caution">
    <text evidence="1">The sequence shown here is derived from an EMBL/GenBank/DDBJ whole genome shotgun (WGS) entry which is preliminary data.</text>
</comment>
<dbReference type="Proteomes" id="UP000540989">
    <property type="component" value="Unassembled WGS sequence"/>
</dbReference>
<protein>
    <recommendedName>
        <fullName evidence="3">DUF3037 family protein</fullName>
    </recommendedName>
</protein>
<gene>
    <name evidence="1" type="ORF">HDF16_001924</name>
</gene>
<evidence type="ECO:0000313" key="1">
    <source>
        <dbReference type="EMBL" id="MBB5057239.1"/>
    </source>
</evidence>